<proteinExistence type="inferred from homology"/>
<evidence type="ECO:0000256" key="3">
    <source>
        <dbReference type="ARBA" id="ARBA00012633"/>
    </source>
</evidence>
<dbReference type="OrthoDB" id="411145at2759"/>
<evidence type="ECO:0000256" key="1">
    <source>
        <dbReference type="ARBA" id="ARBA00001946"/>
    </source>
</evidence>
<dbReference type="CDD" id="cd01517">
    <property type="entry name" value="PAP_phosphatase"/>
    <property type="match status" value="1"/>
</dbReference>
<organism evidence="12 13">
    <name type="scientific">Hymenoscyphus fraxineus</name>
    <dbReference type="NCBI Taxonomy" id="746836"/>
    <lineage>
        <taxon>Eukaryota</taxon>
        <taxon>Fungi</taxon>
        <taxon>Dikarya</taxon>
        <taxon>Ascomycota</taxon>
        <taxon>Pezizomycotina</taxon>
        <taxon>Leotiomycetes</taxon>
        <taxon>Helotiales</taxon>
        <taxon>Helotiaceae</taxon>
        <taxon>Hymenoscyphus</taxon>
    </lineage>
</organism>
<accession>A0A9N9KPM1</accession>
<dbReference type="GO" id="GO:0000103">
    <property type="term" value="P:sulfate assimilation"/>
    <property type="evidence" value="ECO:0007669"/>
    <property type="project" value="UniProtKB-ARBA"/>
</dbReference>
<dbReference type="GO" id="GO:0008441">
    <property type="term" value="F:3'(2'),5'-bisphosphate nucleotidase activity"/>
    <property type="evidence" value="ECO:0007669"/>
    <property type="project" value="UniProtKB-EC"/>
</dbReference>
<dbReference type="EC" id="3.1.3.7" evidence="3"/>
<evidence type="ECO:0000256" key="11">
    <source>
        <dbReference type="SAM" id="MobiDB-lite"/>
    </source>
</evidence>
<keyword evidence="4 10" id="KW-0479">Metal-binding</keyword>
<evidence type="ECO:0000256" key="2">
    <source>
        <dbReference type="ARBA" id="ARBA00009759"/>
    </source>
</evidence>
<gene>
    <name evidence="12" type="ORF">HYFRA_00007920</name>
</gene>
<dbReference type="InterPro" id="IPR051090">
    <property type="entry name" value="Inositol_monoP_superfamily"/>
</dbReference>
<comment type="catalytic activity">
    <reaction evidence="7">
        <text>adenosine 2',5'-bisphosphate + H2O = AMP + phosphate</text>
        <dbReference type="Rhea" id="RHEA:77643"/>
        <dbReference type="ChEBI" id="CHEBI:15377"/>
        <dbReference type="ChEBI" id="CHEBI:43474"/>
        <dbReference type="ChEBI" id="CHEBI:194156"/>
        <dbReference type="ChEBI" id="CHEBI:456215"/>
        <dbReference type="EC" id="3.1.3.7"/>
    </reaction>
    <physiologicalReaction direction="left-to-right" evidence="7">
        <dbReference type="Rhea" id="RHEA:77644"/>
    </physiologicalReaction>
</comment>
<dbReference type="GO" id="GO:0046872">
    <property type="term" value="F:metal ion binding"/>
    <property type="evidence" value="ECO:0007669"/>
    <property type="project" value="UniProtKB-KW"/>
</dbReference>
<feature type="binding site" evidence="10">
    <location>
        <position position="347"/>
    </location>
    <ligand>
        <name>Mg(2+)</name>
        <dbReference type="ChEBI" id="CHEBI:18420"/>
        <label>1</label>
        <note>catalytic</note>
    </ligand>
</feature>
<protein>
    <recommendedName>
        <fullName evidence="3">3'(2'),5'-bisphosphate nucleotidase</fullName>
        <ecNumber evidence="3">3.1.3.7</ecNumber>
    </recommendedName>
</protein>
<dbReference type="InterPro" id="IPR020583">
    <property type="entry name" value="Inositol_monoP_metal-BS"/>
</dbReference>
<evidence type="ECO:0000256" key="5">
    <source>
        <dbReference type="ARBA" id="ARBA00022801"/>
    </source>
</evidence>
<dbReference type="GO" id="GO:0046854">
    <property type="term" value="P:phosphatidylinositol phosphate biosynthetic process"/>
    <property type="evidence" value="ECO:0007669"/>
    <property type="project" value="InterPro"/>
</dbReference>
<dbReference type="PROSITE" id="PS00630">
    <property type="entry name" value="IMP_2"/>
    <property type="match status" value="1"/>
</dbReference>
<dbReference type="PROSITE" id="PS00629">
    <property type="entry name" value="IMP_1"/>
    <property type="match status" value="1"/>
</dbReference>
<evidence type="ECO:0000256" key="4">
    <source>
        <dbReference type="ARBA" id="ARBA00022723"/>
    </source>
</evidence>
<dbReference type="Proteomes" id="UP000696280">
    <property type="component" value="Unassembled WGS sequence"/>
</dbReference>
<reference evidence="12" key="1">
    <citation type="submission" date="2021-07" db="EMBL/GenBank/DDBJ databases">
        <authorList>
            <person name="Durling M."/>
        </authorList>
    </citation>
    <scope>NUCLEOTIDE SEQUENCE</scope>
</reference>
<dbReference type="InterPro" id="IPR020550">
    <property type="entry name" value="Inositol_monophosphatase_CS"/>
</dbReference>
<dbReference type="Gene3D" id="3.30.540.10">
    <property type="entry name" value="Fructose-1,6-Bisphosphatase, subunit A, domain 1"/>
    <property type="match status" value="1"/>
</dbReference>
<dbReference type="GO" id="GO:0016078">
    <property type="term" value="P:tRNA decay"/>
    <property type="evidence" value="ECO:0007669"/>
    <property type="project" value="UniProtKB-ARBA"/>
</dbReference>
<comment type="catalytic activity">
    <reaction evidence="9">
        <text>3'-phosphoadenylyl sulfate + H2O = adenosine 5'-phosphosulfate + phosphate</text>
        <dbReference type="Rhea" id="RHEA:77639"/>
        <dbReference type="ChEBI" id="CHEBI:15377"/>
        <dbReference type="ChEBI" id="CHEBI:43474"/>
        <dbReference type="ChEBI" id="CHEBI:58243"/>
        <dbReference type="ChEBI" id="CHEBI:58339"/>
        <dbReference type="EC" id="3.1.3.7"/>
    </reaction>
    <physiologicalReaction direction="left-to-right" evidence="9">
        <dbReference type="Rhea" id="RHEA:77640"/>
    </physiologicalReaction>
</comment>
<dbReference type="InterPro" id="IPR006239">
    <property type="entry name" value="DPNP"/>
</dbReference>
<dbReference type="PANTHER" id="PTHR43200">
    <property type="entry name" value="PHOSPHATASE"/>
    <property type="match status" value="1"/>
</dbReference>
<evidence type="ECO:0000256" key="8">
    <source>
        <dbReference type="ARBA" id="ARBA00044479"/>
    </source>
</evidence>
<sequence>MARLPVVVSVAANTVPVLVVFKARCRLPVCAIPGLCLASQVPAPAIARLWGICDDITTSSIPRIKISAAGPLNSKSTLPGEIKRSLGSCQLMPRVRREDTLPDPDKAKYPPSTSIQPSPTFSPITHQEDLGPAHSQSGHTDYQRRIASTHFPDQGKKRLILIISCIILTLAALTSKFWPRLSLLSHHLNYTSPSSKSFLSTTTNTHTTTIKMSTYSKELEVAELAVQRAAILTKKVFNEKAKGTISKDDSSPVTIGDFGAQALIIQAIKKNFPDDEVVGEEEASTLREDTKLRDTIWSLVKDVKLTNETAEKVLGGPIESVDAMLEAIDAGNSKGGNKGRIWALDPIDGTKGFLRGGQYAVCLALMVDGDVKVGVLGCPNLPVDDAAPLTADSGVDQTDSEGKGVLFSAILGQGAISRPLTDGAVASSKPISMKPVTDLKEAIFCESVEAGHSSHGDQAAIAAKLGITKPSVRMDSQAKYGSVARGAGDIYLRLPTSATYQEKIWDHAAGDLIVREAGGQVTDTLGRRLDFGQGRTLAENKGVVAAPAAVHGSVLDVVKEVLSKK</sequence>
<comment type="similarity">
    <text evidence="2">Belongs to the inositol monophosphatase superfamily.</text>
</comment>
<feature type="region of interest" description="Disordered" evidence="11">
    <location>
        <begin position="95"/>
        <end position="142"/>
    </location>
</feature>
<comment type="catalytic activity">
    <reaction evidence="8">
        <text>adenosine 3',5'-bisphosphate + H2O = AMP + phosphate</text>
        <dbReference type="Rhea" id="RHEA:10040"/>
        <dbReference type="ChEBI" id="CHEBI:15377"/>
        <dbReference type="ChEBI" id="CHEBI:43474"/>
        <dbReference type="ChEBI" id="CHEBI:58343"/>
        <dbReference type="ChEBI" id="CHEBI:456215"/>
        <dbReference type="EC" id="3.1.3.7"/>
    </reaction>
    <physiologicalReaction direction="left-to-right" evidence="8">
        <dbReference type="Rhea" id="RHEA:10041"/>
    </physiologicalReaction>
</comment>
<name>A0A9N9KPM1_9HELO</name>
<evidence type="ECO:0000256" key="9">
    <source>
        <dbReference type="ARBA" id="ARBA00044484"/>
    </source>
</evidence>
<comment type="caution">
    <text evidence="12">The sequence shown here is derived from an EMBL/GenBank/DDBJ whole genome shotgun (WGS) entry which is preliminary data.</text>
</comment>
<keyword evidence="13" id="KW-1185">Reference proteome</keyword>
<feature type="binding site" evidence="10">
    <location>
        <position position="345"/>
    </location>
    <ligand>
        <name>Mg(2+)</name>
        <dbReference type="ChEBI" id="CHEBI:18420"/>
        <label>1</label>
        <note>catalytic</note>
    </ligand>
</feature>
<dbReference type="FunFam" id="3.40.190.80:FF:000003">
    <property type="entry name" value="PAP-specific phosphatase HAL2-like"/>
    <property type="match status" value="1"/>
</dbReference>
<feature type="compositionally biased region" description="Basic and acidic residues" evidence="11">
    <location>
        <begin position="95"/>
        <end position="108"/>
    </location>
</feature>
<feature type="binding site" evidence="10">
    <location>
        <position position="506"/>
    </location>
    <ligand>
        <name>Mg(2+)</name>
        <dbReference type="ChEBI" id="CHEBI:18420"/>
        <label>1</label>
        <note>catalytic</note>
    </ligand>
</feature>
<dbReference type="NCBIfam" id="TIGR01330">
    <property type="entry name" value="bisphos_HAL2"/>
    <property type="match status" value="1"/>
</dbReference>
<evidence type="ECO:0000256" key="6">
    <source>
        <dbReference type="ARBA" id="ARBA00022842"/>
    </source>
</evidence>
<dbReference type="Gene3D" id="3.40.190.80">
    <property type="match status" value="1"/>
</dbReference>
<evidence type="ECO:0000313" key="13">
    <source>
        <dbReference type="Proteomes" id="UP000696280"/>
    </source>
</evidence>
<keyword evidence="6 10" id="KW-0460">Magnesium</keyword>
<feature type="binding site" evidence="10">
    <location>
        <position position="280"/>
    </location>
    <ligand>
        <name>Mg(2+)</name>
        <dbReference type="ChEBI" id="CHEBI:18420"/>
        <label>1</label>
        <note>catalytic</note>
    </ligand>
</feature>
<dbReference type="InterPro" id="IPR000760">
    <property type="entry name" value="Inositol_monophosphatase-like"/>
</dbReference>
<dbReference type="FunFam" id="3.30.540.10:FF:000015">
    <property type="entry name" value="3',5'-bisphosphate nucleotidase"/>
    <property type="match status" value="1"/>
</dbReference>
<dbReference type="Pfam" id="PF00459">
    <property type="entry name" value="Inositol_P"/>
    <property type="match status" value="1"/>
</dbReference>
<dbReference type="SUPFAM" id="SSF56655">
    <property type="entry name" value="Carbohydrate phosphatase"/>
    <property type="match status" value="1"/>
</dbReference>
<evidence type="ECO:0000256" key="10">
    <source>
        <dbReference type="PIRSR" id="PIRSR600760-2"/>
    </source>
</evidence>
<feature type="binding site" evidence="10">
    <location>
        <position position="348"/>
    </location>
    <ligand>
        <name>Mg(2+)</name>
        <dbReference type="ChEBI" id="CHEBI:18420"/>
        <label>1</label>
        <note>catalytic</note>
    </ligand>
</feature>
<dbReference type="EMBL" id="CAJVRL010000041">
    <property type="protein sequence ID" value="CAG8951174.1"/>
    <property type="molecule type" value="Genomic_DNA"/>
</dbReference>
<keyword evidence="5" id="KW-0378">Hydrolase</keyword>
<feature type="compositionally biased region" description="Polar residues" evidence="11">
    <location>
        <begin position="111"/>
        <end position="125"/>
    </location>
</feature>
<dbReference type="AlphaFoldDB" id="A0A9N9KPM1"/>
<evidence type="ECO:0000256" key="7">
    <source>
        <dbReference type="ARBA" id="ARBA00044466"/>
    </source>
</evidence>
<comment type="cofactor">
    <cofactor evidence="1 10">
        <name>Mg(2+)</name>
        <dbReference type="ChEBI" id="CHEBI:18420"/>
    </cofactor>
</comment>
<evidence type="ECO:0000313" key="12">
    <source>
        <dbReference type="EMBL" id="CAG8951174.1"/>
    </source>
</evidence>
<dbReference type="PANTHER" id="PTHR43200:SF6">
    <property type="entry name" value="3'(2'),5'-BISPHOSPHATE NUCLEOTIDASE"/>
    <property type="match status" value="1"/>
</dbReference>